<keyword evidence="4 8" id="KW-0812">Transmembrane</keyword>
<feature type="transmembrane region" description="Helical" evidence="8">
    <location>
        <begin position="305"/>
        <end position="323"/>
    </location>
</feature>
<gene>
    <name evidence="9" type="ORF">L1O03_04840</name>
</gene>
<feature type="transmembrane region" description="Helical" evidence="8">
    <location>
        <begin position="381"/>
        <end position="404"/>
    </location>
</feature>
<dbReference type="InterPro" id="IPR018584">
    <property type="entry name" value="GT87"/>
</dbReference>
<dbReference type="EMBL" id="JAKGSI010000002">
    <property type="protein sequence ID" value="MCF4006510.1"/>
    <property type="molecule type" value="Genomic_DNA"/>
</dbReference>
<comment type="subcellular location">
    <subcellularLocation>
        <location evidence="1">Cell membrane</location>
        <topology evidence="1">Multi-pass membrane protein</topology>
    </subcellularLocation>
</comment>
<sequence length="421" mass="46139">MTNPVMAVLDRWRGAPLPAEASTWQRPLPPDHARVARRALWPLAAIIMAYTVCVRSLNRGVTDDFTTVFLAVRRMWDGVPVYSENYAHVDPHYLYNPGATLILSPLGALTHLDAARAVFIIVNALAIAGAIVWILRMVGIRPGSPVVPAALGLAFLTESVVNTLGFSNINGILLLLMTVFLACLHGDRRLLGGIALGLAIVIKPLFAPLLFLPLMRGHLSTLAAGIGIPVLSNLLAWPVVPGAADYVRVVMPYLGETRDYANASLPGMALYLGMPSGWEIFWTLLFALLVALSVILLLRWRDTDPIMWSFTTSGVLLTGVFFLSSLGQMYYSMLLFPLLATVFLPRSVAHTWPFWVGVCLVLAPWSWSTDFSPTFSRWVPVFVATVGWGIIIAAIAAPLGAWWWQERRAQTATAGTRRRTA</sequence>
<dbReference type="RefSeq" id="WP_236118306.1">
    <property type="nucleotide sequence ID" value="NZ_JAKGSI010000002.1"/>
</dbReference>
<evidence type="ECO:0000256" key="3">
    <source>
        <dbReference type="ARBA" id="ARBA00022679"/>
    </source>
</evidence>
<keyword evidence="2" id="KW-1003">Cell membrane</keyword>
<keyword evidence="6 8" id="KW-0472">Membrane</keyword>
<evidence type="ECO:0000256" key="4">
    <source>
        <dbReference type="ARBA" id="ARBA00022692"/>
    </source>
</evidence>
<dbReference type="GO" id="GO:0016758">
    <property type="term" value="F:hexosyltransferase activity"/>
    <property type="evidence" value="ECO:0007669"/>
    <property type="project" value="InterPro"/>
</dbReference>
<feature type="transmembrane region" description="Helical" evidence="8">
    <location>
        <begin position="280"/>
        <end position="298"/>
    </location>
</feature>
<evidence type="ECO:0000313" key="9">
    <source>
        <dbReference type="EMBL" id="MCF4006510.1"/>
    </source>
</evidence>
<dbReference type="AlphaFoldDB" id="A0A9X1QT13"/>
<organism evidence="9 10">
    <name type="scientific">Corynebacterium uropygiale</name>
    <dbReference type="NCBI Taxonomy" id="1775911"/>
    <lineage>
        <taxon>Bacteria</taxon>
        <taxon>Bacillati</taxon>
        <taxon>Actinomycetota</taxon>
        <taxon>Actinomycetes</taxon>
        <taxon>Mycobacteriales</taxon>
        <taxon>Corynebacteriaceae</taxon>
        <taxon>Corynebacterium</taxon>
    </lineage>
</organism>
<accession>A0A9X1QT13</accession>
<feature type="transmembrane region" description="Helical" evidence="8">
    <location>
        <begin position="190"/>
        <end position="212"/>
    </location>
</feature>
<proteinExistence type="inferred from homology"/>
<keyword evidence="5 8" id="KW-1133">Transmembrane helix</keyword>
<feature type="transmembrane region" description="Helical" evidence="8">
    <location>
        <begin position="352"/>
        <end position="369"/>
    </location>
</feature>
<evidence type="ECO:0000256" key="8">
    <source>
        <dbReference type="SAM" id="Phobius"/>
    </source>
</evidence>
<evidence type="ECO:0000256" key="1">
    <source>
        <dbReference type="ARBA" id="ARBA00004651"/>
    </source>
</evidence>
<dbReference type="Proteomes" id="UP001139336">
    <property type="component" value="Unassembled WGS sequence"/>
</dbReference>
<feature type="transmembrane region" description="Helical" evidence="8">
    <location>
        <begin position="160"/>
        <end position="183"/>
    </location>
</feature>
<keyword evidence="3" id="KW-0808">Transferase</keyword>
<evidence type="ECO:0000256" key="5">
    <source>
        <dbReference type="ARBA" id="ARBA00022989"/>
    </source>
</evidence>
<feature type="transmembrane region" description="Helical" evidence="8">
    <location>
        <begin position="117"/>
        <end position="140"/>
    </location>
</feature>
<feature type="transmembrane region" description="Helical" evidence="8">
    <location>
        <begin position="39"/>
        <end position="57"/>
    </location>
</feature>
<dbReference type="GO" id="GO:0005886">
    <property type="term" value="C:plasma membrane"/>
    <property type="evidence" value="ECO:0007669"/>
    <property type="project" value="UniProtKB-SubCell"/>
</dbReference>
<keyword evidence="10" id="KW-1185">Reference proteome</keyword>
<dbReference type="Pfam" id="PF09594">
    <property type="entry name" value="GT87"/>
    <property type="match status" value="1"/>
</dbReference>
<evidence type="ECO:0000256" key="7">
    <source>
        <dbReference type="ARBA" id="ARBA00024033"/>
    </source>
</evidence>
<comment type="similarity">
    <text evidence="7">Belongs to the glycosyltransferase 87 family.</text>
</comment>
<comment type="caution">
    <text evidence="9">The sequence shown here is derived from an EMBL/GenBank/DDBJ whole genome shotgun (WGS) entry which is preliminary data.</text>
</comment>
<protein>
    <submittedName>
        <fullName evidence="9">DUF2029 domain-containing protein</fullName>
    </submittedName>
</protein>
<evidence type="ECO:0000313" key="10">
    <source>
        <dbReference type="Proteomes" id="UP001139336"/>
    </source>
</evidence>
<reference evidence="9" key="1">
    <citation type="submission" date="2022-01" db="EMBL/GenBank/DDBJ databases">
        <title>Corynebacterium sp. nov isolated from isolated from the feces of the greater white-fronted geese (Anser albifrons) at Poyang Lake, PR China.</title>
        <authorList>
            <person name="Liu Q."/>
        </authorList>
    </citation>
    <scope>NUCLEOTIDE SEQUENCE</scope>
    <source>
        <strain evidence="9">JCM 32435</strain>
    </source>
</reference>
<evidence type="ECO:0000256" key="6">
    <source>
        <dbReference type="ARBA" id="ARBA00023136"/>
    </source>
</evidence>
<evidence type="ECO:0000256" key="2">
    <source>
        <dbReference type="ARBA" id="ARBA00022475"/>
    </source>
</evidence>
<name>A0A9X1QT13_9CORY</name>